<dbReference type="EMBL" id="JAUEPU010000013">
    <property type="protein sequence ID" value="KAK0497496.1"/>
    <property type="molecule type" value="Genomic_DNA"/>
</dbReference>
<dbReference type="AlphaFoldDB" id="A0AA39Q8W0"/>
<comment type="caution">
    <text evidence="2">The sequence shown here is derived from an EMBL/GenBank/DDBJ whole genome shotgun (WGS) entry which is preliminary data.</text>
</comment>
<protein>
    <submittedName>
        <fullName evidence="2">Uncharacterized protein</fullName>
    </submittedName>
</protein>
<keyword evidence="1" id="KW-0812">Transmembrane</keyword>
<gene>
    <name evidence="2" type="ORF">EDD18DRAFT_155998</name>
</gene>
<feature type="transmembrane region" description="Helical" evidence="1">
    <location>
        <begin position="37"/>
        <end position="57"/>
    </location>
</feature>
<keyword evidence="1" id="KW-1133">Transmembrane helix</keyword>
<feature type="transmembrane region" description="Helical" evidence="1">
    <location>
        <begin position="6"/>
        <end position="30"/>
    </location>
</feature>
<keyword evidence="1" id="KW-0472">Membrane</keyword>
<evidence type="ECO:0000313" key="2">
    <source>
        <dbReference type="EMBL" id="KAK0497496.1"/>
    </source>
</evidence>
<reference evidence="2" key="1">
    <citation type="submission" date="2023-06" db="EMBL/GenBank/DDBJ databases">
        <authorList>
            <consortium name="Lawrence Berkeley National Laboratory"/>
            <person name="Ahrendt S."/>
            <person name="Sahu N."/>
            <person name="Indic B."/>
            <person name="Wong-Bajracharya J."/>
            <person name="Merenyi Z."/>
            <person name="Ke H.-M."/>
            <person name="Monk M."/>
            <person name="Kocsube S."/>
            <person name="Drula E."/>
            <person name="Lipzen A."/>
            <person name="Balint B."/>
            <person name="Henrissat B."/>
            <person name="Andreopoulos B."/>
            <person name="Martin F.M."/>
            <person name="Harder C.B."/>
            <person name="Rigling D."/>
            <person name="Ford K.L."/>
            <person name="Foster G.D."/>
            <person name="Pangilinan J."/>
            <person name="Papanicolaou A."/>
            <person name="Barry K."/>
            <person name="LaButti K."/>
            <person name="Viragh M."/>
            <person name="Koriabine M."/>
            <person name="Yan M."/>
            <person name="Riley R."/>
            <person name="Champramary S."/>
            <person name="Plett K.L."/>
            <person name="Tsai I.J."/>
            <person name="Slot J."/>
            <person name="Sipos G."/>
            <person name="Plett J."/>
            <person name="Nagy L.G."/>
            <person name="Grigoriev I.V."/>
        </authorList>
    </citation>
    <scope>NUCLEOTIDE SEQUENCE</scope>
    <source>
        <strain evidence="2">HWK02</strain>
    </source>
</reference>
<name>A0AA39Q8W0_9AGAR</name>
<organism evidence="2 3">
    <name type="scientific">Armillaria luteobubalina</name>
    <dbReference type="NCBI Taxonomy" id="153913"/>
    <lineage>
        <taxon>Eukaryota</taxon>
        <taxon>Fungi</taxon>
        <taxon>Dikarya</taxon>
        <taxon>Basidiomycota</taxon>
        <taxon>Agaricomycotina</taxon>
        <taxon>Agaricomycetes</taxon>
        <taxon>Agaricomycetidae</taxon>
        <taxon>Agaricales</taxon>
        <taxon>Marasmiineae</taxon>
        <taxon>Physalacriaceae</taxon>
        <taxon>Armillaria</taxon>
    </lineage>
</organism>
<accession>A0AA39Q8W0</accession>
<keyword evidence="3" id="KW-1185">Reference proteome</keyword>
<proteinExistence type="predicted"/>
<evidence type="ECO:0000313" key="3">
    <source>
        <dbReference type="Proteomes" id="UP001175228"/>
    </source>
</evidence>
<sequence length="107" mass="12125">MGLGDYIGYQYFSTGIADCFFFVSICTVFVRISYTLAYGRIVLPCILYCPFCIYSSVSQLLSKVLLLASSLTSTSLFPLCHPLRPHLRLRGMYQTWSQSNMCHLDTV</sequence>
<dbReference type="Proteomes" id="UP001175228">
    <property type="component" value="Unassembled WGS sequence"/>
</dbReference>
<evidence type="ECO:0000256" key="1">
    <source>
        <dbReference type="SAM" id="Phobius"/>
    </source>
</evidence>